<name>A0A356LJH6_9BURK</name>
<comment type="similarity">
    <text evidence="1">Belongs to the LysR transcriptional regulatory family.</text>
</comment>
<dbReference type="Gene3D" id="3.40.190.10">
    <property type="entry name" value="Periplasmic binding protein-like II"/>
    <property type="match status" value="2"/>
</dbReference>
<gene>
    <name evidence="6" type="ORF">DD666_16840</name>
</gene>
<keyword evidence="4" id="KW-0804">Transcription</keyword>
<dbReference type="InterPro" id="IPR036390">
    <property type="entry name" value="WH_DNA-bd_sf"/>
</dbReference>
<organism evidence="6 7">
    <name type="scientific">Advenella kashmirensis</name>
    <dbReference type="NCBI Taxonomy" id="310575"/>
    <lineage>
        <taxon>Bacteria</taxon>
        <taxon>Pseudomonadati</taxon>
        <taxon>Pseudomonadota</taxon>
        <taxon>Betaproteobacteria</taxon>
        <taxon>Burkholderiales</taxon>
        <taxon>Alcaligenaceae</taxon>
    </lineage>
</organism>
<dbReference type="FunFam" id="1.10.10.10:FF:000001">
    <property type="entry name" value="LysR family transcriptional regulator"/>
    <property type="match status" value="1"/>
</dbReference>
<dbReference type="SUPFAM" id="SSF53850">
    <property type="entry name" value="Periplasmic binding protein-like II"/>
    <property type="match status" value="1"/>
</dbReference>
<accession>A0A356LJH6</accession>
<dbReference type="InterPro" id="IPR036388">
    <property type="entry name" value="WH-like_DNA-bd_sf"/>
</dbReference>
<dbReference type="EMBL" id="DOEK01000035">
    <property type="protein sequence ID" value="HBP31064.1"/>
    <property type="molecule type" value="Genomic_DNA"/>
</dbReference>
<dbReference type="PRINTS" id="PR00039">
    <property type="entry name" value="HTHLYSR"/>
</dbReference>
<evidence type="ECO:0000313" key="6">
    <source>
        <dbReference type="EMBL" id="HBP31064.1"/>
    </source>
</evidence>
<dbReference type="Proteomes" id="UP000264036">
    <property type="component" value="Unassembled WGS sequence"/>
</dbReference>
<sequence>MELRRIRHFVVLAETLNFHKAAEKLHIAQPPLSVSIQKLEAELGLTLFHRNPKGVSLTEEGAHILPLSIRLLQAAEQVEQTALEIREGTNGSLRIGIVGSTTQQLFQKLVSAFRTSYPKISLSFSEATSTQIVQAVSSGKLDIGLIRTPILASADVNMQILENDHFILALPEGHALANQPVRLSDLADTPFIVYSSEHARGLHYAMMAACQSAGFSPKVSQVAVQVQTVLSLVESNFGLALVPSVMENINRYRIIYKPLEDESTVKRIGYGLVYRQETESMATSRFRALASDMSVRT</sequence>
<evidence type="ECO:0000256" key="2">
    <source>
        <dbReference type="ARBA" id="ARBA00023015"/>
    </source>
</evidence>
<dbReference type="PANTHER" id="PTHR30346:SF0">
    <property type="entry name" value="HCA OPERON TRANSCRIPTIONAL ACTIVATOR HCAR"/>
    <property type="match status" value="1"/>
</dbReference>
<evidence type="ECO:0000256" key="3">
    <source>
        <dbReference type="ARBA" id="ARBA00023125"/>
    </source>
</evidence>
<evidence type="ECO:0000256" key="4">
    <source>
        <dbReference type="ARBA" id="ARBA00023163"/>
    </source>
</evidence>
<dbReference type="PANTHER" id="PTHR30346">
    <property type="entry name" value="TRANSCRIPTIONAL DUAL REGULATOR HCAR-RELATED"/>
    <property type="match status" value="1"/>
</dbReference>
<feature type="domain" description="HTH lysR-type" evidence="5">
    <location>
        <begin position="1"/>
        <end position="58"/>
    </location>
</feature>
<dbReference type="Pfam" id="PF00126">
    <property type="entry name" value="HTH_1"/>
    <property type="match status" value="1"/>
</dbReference>
<evidence type="ECO:0000259" key="5">
    <source>
        <dbReference type="PROSITE" id="PS50931"/>
    </source>
</evidence>
<dbReference type="Pfam" id="PF03466">
    <property type="entry name" value="LysR_substrate"/>
    <property type="match status" value="1"/>
</dbReference>
<dbReference type="InterPro" id="IPR005119">
    <property type="entry name" value="LysR_subst-bd"/>
</dbReference>
<dbReference type="AlphaFoldDB" id="A0A356LJH6"/>
<evidence type="ECO:0000256" key="1">
    <source>
        <dbReference type="ARBA" id="ARBA00009437"/>
    </source>
</evidence>
<keyword evidence="3" id="KW-0238">DNA-binding</keyword>
<reference evidence="6 7" key="1">
    <citation type="journal article" date="2018" name="Nat. Biotechnol.">
        <title>A standardized bacterial taxonomy based on genome phylogeny substantially revises the tree of life.</title>
        <authorList>
            <person name="Parks D.H."/>
            <person name="Chuvochina M."/>
            <person name="Waite D.W."/>
            <person name="Rinke C."/>
            <person name="Skarshewski A."/>
            <person name="Chaumeil P.A."/>
            <person name="Hugenholtz P."/>
        </authorList>
    </citation>
    <scope>NUCLEOTIDE SEQUENCE [LARGE SCALE GENOMIC DNA]</scope>
    <source>
        <strain evidence="6">UBA10707</strain>
    </source>
</reference>
<protein>
    <submittedName>
        <fullName evidence="6">LysR family transcriptional regulator</fullName>
    </submittedName>
</protein>
<dbReference type="CDD" id="cd08414">
    <property type="entry name" value="PBP2_LTTR_aromatics_like"/>
    <property type="match status" value="1"/>
</dbReference>
<proteinExistence type="inferred from homology"/>
<dbReference type="GO" id="GO:0003700">
    <property type="term" value="F:DNA-binding transcription factor activity"/>
    <property type="evidence" value="ECO:0007669"/>
    <property type="project" value="InterPro"/>
</dbReference>
<dbReference type="GO" id="GO:0032993">
    <property type="term" value="C:protein-DNA complex"/>
    <property type="evidence" value="ECO:0007669"/>
    <property type="project" value="TreeGrafter"/>
</dbReference>
<dbReference type="InterPro" id="IPR000847">
    <property type="entry name" value="LysR_HTH_N"/>
</dbReference>
<dbReference type="PROSITE" id="PS50931">
    <property type="entry name" value="HTH_LYSR"/>
    <property type="match status" value="1"/>
</dbReference>
<dbReference type="Gene3D" id="1.10.10.10">
    <property type="entry name" value="Winged helix-like DNA-binding domain superfamily/Winged helix DNA-binding domain"/>
    <property type="match status" value="1"/>
</dbReference>
<comment type="caution">
    <text evidence="6">The sequence shown here is derived from an EMBL/GenBank/DDBJ whole genome shotgun (WGS) entry which is preliminary data.</text>
</comment>
<keyword evidence="2" id="KW-0805">Transcription regulation</keyword>
<dbReference type="GO" id="GO:0003677">
    <property type="term" value="F:DNA binding"/>
    <property type="evidence" value="ECO:0007669"/>
    <property type="project" value="UniProtKB-KW"/>
</dbReference>
<evidence type="ECO:0000313" key="7">
    <source>
        <dbReference type="Proteomes" id="UP000264036"/>
    </source>
</evidence>
<dbReference type="SUPFAM" id="SSF46785">
    <property type="entry name" value="Winged helix' DNA-binding domain"/>
    <property type="match status" value="1"/>
</dbReference>